<protein>
    <submittedName>
        <fullName evidence="1">Uncharacterized protein</fullName>
    </submittedName>
</protein>
<dbReference type="Proteomes" id="UP000533207">
    <property type="component" value="Unassembled WGS sequence"/>
</dbReference>
<dbReference type="EMBL" id="JACDUL010000002">
    <property type="protein sequence ID" value="MBA2862044.1"/>
    <property type="molecule type" value="Genomic_DNA"/>
</dbReference>
<reference evidence="1 2" key="1">
    <citation type="submission" date="2020-07" db="EMBL/GenBank/DDBJ databases">
        <title>Genomic Encyclopedia of Type Strains, Phase IV (KMG-V): Genome sequencing to study the core and pangenomes of soil and plant-associated prokaryotes.</title>
        <authorList>
            <person name="Whitman W."/>
        </authorList>
    </citation>
    <scope>NUCLEOTIDE SEQUENCE [LARGE SCALE GENOMIC DNA]</scope>
    <source>
        <strain evidence="1 2">C8</strain>
    </source>
</reference>
<sequence>MMAESGIDAEYERIGIPESIIAISNLFMCAIKDFENVGTFKPFPKIYQDNSVFSEEEDFVYVVRKQKIKLGDLQATSTNILKDDSLVVLQILDAKAIDESQIIEELKKGNVVEYSKERNFFYSIPAENY</sequence>
<gene>
    <name evidence="1" type="ORF">HNP90_000923</name>
</gene>
<comment type="caution">
    <text evidence="1">The sequence shown here is derived from an EMBL/GenBank/DDBJ whole genome shotgun (WGS) entry which is preliminary data.</text>
</comment>
<accession>A0A7J9PGX5</accession>
<dbReference type="AlphaFoldDB" id="A0A7J9PGX5"/>
<dbReference type="RefSeq" id="WP_011976677.1">
    <property type="nucleotide sequence ID" value="NZ_JACDUL010000002.1"/>
</dbReference>
<evidence type="ECO:0000313" key="2">
    <source>
        <dbReference type="Proteomes" id="UP000533207"/>
    </source>
</evidence>
<organism evidence="1 2">
    <name type="scientific">Methanococcus maripaludis</name>
    <name type="common">Methanococcus deltae</name>
    <dbReference type="NCBI Taxonomy" id="39152"/>
    <lineage>
        <taxon>Archaea</taxon>
        <taxon>Methanobacteriati</taxon>
        <taxon>Methanobacteriota</taxon>
        <taxon>Methanomada group</taxon>
        <taxon>Methanococci</taxon>
        <taxon>Methanococcales</taxon>
        <taxon>Methanococcaceae</taxon>
        <taxon>Methanococcus</taxon>
    </lineage>
</organism>
<name>A0A7J9PGX5_METMI</name>
<evidence type="ECO:0000313" key="1">
    <source>
        <dbReference type="EMBL" id="MBA2862044.1"/>
    </source>
</evidence>
<proteinExistence type="predicted"/>